<dbReference type="Pfam" id="PF04286">
    <property type="entry name" value="DUF445"/>
    <property type="match status" value="1"/>
</dbReference>
<gene>
    <name evidence="1" type="ORF">FPZ49_09025</name>
</gene>
<evidence type="ECO:0000313" key="1">
    <source>
        <dbReference type="EMBL" id="TVY10205.1"/>
    </source>
</evidence>
<dbReference type="PANTHER" id="PTHR38442:SF1">
    <property type="entry name" value="INNER MEMBRANE PROTEIN"/>
    <property type="match status" value="1"/>
</dbReference>
<name>A0A559KDL2_9BACL</name>
<evidence type="ECO:0000313" key="2">
    <source>
        <dbReference type="Proteomes" id="UP000317036"/>
    </source>
</evidence>
<dbReference type="RefSeq" id="WP_144845714.1">
    <property type="nucleotide sequence ID" value="NZ_VNJI01000009.1"/>
</dbReference>
<dbReference type="AlphaFoldDB" id="A0A559KDL2"/>
<dbReference type="GO" id="GO:0005886">
    <property type="term" value="C:plasma membrane"/>
    <property type="evidence" value="ECO:0007669"/>
    <property type="project" value="TreeGrafter"/>
</dbReference>
<dbReference type="PANTHER" id="PTHR38442">
    <property type="entry name" value="INNER MEMBRANE PROTEIN-RELATED"/>
    <property type="match status" value="1"/>
</dbReference>
<reference evidence="1 2" key="1">
    <citation type="submission" date="2019-07" db="EMBL/GenBank/DDBJ databases">
        <authorList>
            <person name="Kim J."/>
        </authorList>
    </citation>
    <scope>NUCLEOTIDE SEQUENCE [LARGE SCALE GENOMIC DNA]</scope>
    <source>
        <strain evidence="1 2">JC52</strain>
    </source>
</reference>
<comment type="caution">
    <text evidence="1">The sequence shown here is derived from an EMBL/GenBank/DDBJ whole genome shotgun (WGS) entry which is preliminary data.</text>
</comment>
<dbReference type="OrthoDB" id="9769590at2"/>
<proteinExistence type="predicted"/>
<sequence>MAEQSKARYTAAVSLGVMGAGFAASLPFVGTPWVSFLQSGFEAGLVGGLADWFAVTALFRHPLGIPIPHTALLPRNREKVTNALVKTIEEDLLSKESIRGKLGQLRIAERLVDGAMAQLHTEAFRTGLVSAADKLLESIPKDRAAELLEQEIRRRLEAIDAQQVLSVVLGIVYEKKYDEKAFDFVLELAEQWTLTAETRERLGAMVAQALGRMQTNGFMQMAVNAFLGFYSEEKLGGLIQQFIISALFDLKRSGDHNRTALLAAIRSRLTTLASDPHAHQEIEGWKQNLLSRWNLAELTAGWVEQLHTRLKQWIQEPEFTDRYVIPMLEKAAQKLRQDAEAMEKLEHWIHEQLSRWIEANHSKIGALIRENVDRFDNETLIQLMEDKVGGDLQWIRVNGALCGFLIGLVLEGIKVLV</sequence>
<dbReference type="EMBL" id="VNJI01000009">
    <property type="protein sequence ID" value="TVY10205.1"/>
    <property type="molecule type" value="Genomic_DNA"/>
</dbReference>
<dbReference type="InterPro" id="IPR007383">
    <property type="entry name" value="DUF445"/>
</dbReference>
<keyword evidence="2" id="KW-1185">Reference proteome</keyword>
<dbReference type="Proteomes" id="UP000317036">
    <property type="component" value="Unassembled WGS sequence"/>
</dbReference>
<protein>
    <submittedName>
        <fullName evidence="1">DUF445 domain-containing protein</fullName>
    </submittedName>
</protein>
<organism evidence="1 2">
    <name type="scientific">Paenibacillus cremeus</name>
    <dbReference type="NCBI Taxonomy" id="2163881"/>
    <lineage>
        <taxon>Bacteria</taxon>
        <taxon>Bacillati</taxon>
        <taxon>Bacillota</taxon>
        <taxon>Bacilli</taxon>
        <taxon>Bacillales</taxon>
        <taxon>Paenibacillaceae</taxon>
        <taxon>Paenibacillus</taxon>
    </lineage>
</organism>
<accession>A0A559KDL2</accession>